<feature type="domain" description="Polyketide synthase-like methyltransferase" evidence="7">
    <location>
        <begin position="176"/>
        <end position="400"/>
    </location>
</feature>
<dbReference type="PANTHER" id="PTHR43667:SF1">
    <property type="entry name" value="CYCLOPROPANE-FATTY-ACYL-PHOSPHOLIPID SYNTHASE"/>
    <property type="match status" value="1"/>
</dbReference>
<dbReference type="Gene3D" id="3.40.50.150">
    <property type="entry name" value="Vaccinia Virus protein VP39"/>
    <property type="match status" value="1"/>
</dbReference>
<keyword evidence="2 8" id="KW-0489">Methyltransferase</keyword>
<dbReference type="CDD" id="cd02440">
    <property type="entry name" value="AdoMet_MTases"/>
    <property type="match status" value="1"/>
</dbReference>
<gene>
    <name evidence="8" type="ORF">E3T61_17740</name>
</gene>
<name>A0A4R9BJ09_9MICO</name>
<evidence type="ECO:0000256" key="6">
    <source>
        <dbReference type="SAM" id="MobiDB-lite"/>
    </source>
</evidence>
<evidence type="ECO:0000256" key="4">
    <source>
        <dbReference type="ARBA" id="ARBA00022691"/>
    </source>
</evidence>
<keyword evidence="3 8" id="KW-0808">Transferase</keyword>
<keyword evidence="9" id="KW-1185">Reference proteome</keyword>
<protein>
    <submittedName>
        <fullName evidence="8">Methyltransferase domain-containing protein</fullName>
    </submittedName>
</protein>
<dbReference type="GO" id="GO:0032259">
    <property type="term" value="P:methylation"/>
    <property type="evidence" value="ECO:0007669"/>
    <property type="project" value="UniProtKB-KW"/>
</dbReference>
<evidence type="ECO:0000256" key="1">
    <source>
        <dbReference type="ARBA" id="ARBA00010815"/>
    </source>
</evidence>
<feature type="region of interest" description="Disordered" evidence="6">
    <location>
        <begin position="1"/>
        <end position="20"/>
    </location>
</feature>
<dbReference type="InterPro" id="IPR050723">
    <property type="entry name" value="CFA/CMAS"/>
</dbReference>
<comment type="similarity">
    <text evidence="1">Belongs to the CFA/CMAS family.</text>
</comment>
<evidence type="ECO:0000256" key="2">
    <source>
        <dbReference type="ARBA" id="ARBA00022603"/>
    </source>
</evidence>
<dbReference type="PIRSF" id="PIRSF003085">
    <property type="entry name" value="CMAS"/>
    <property type="match status" value="1"/>
</dbReference>
<dbReference type="SUPFAM" id="SSF53335">
    <property type="entry name" value="S-adenosyl-L-methionine-dependent methyltransferases"/>
    <property type="match status" value="1"/>
</dbReference>
<reference evidence="8 9" key="1">
    <citation type="submission" date="2019-03" db="EMBL/GenBank/DDBJ databases">
        <title>Genomics of glacier-inhabiting Cryobacterium strains.</title>
        <authorList>
            <person name="Liu Q."/>
            <person name="Xin Y.-H."/>
        </authorList>
    </citation>
    <scope>NUCLEOTIDE SEQUENCE [LARGE SCALE GENOMIC DNA]</scope>
    <source>
        <strain evidence="8 9">Sr59</strain>
    </source>
</reference>
<dbReference type="InterPro" id="IPR003333">
    <property type="entry name" value="CMAS"/>
</dbReference>
<dbReference type="Pfam" id="PF02353">
    <property type="entry name" value="CMAS"/>
    <property type="match status" value="1"/>
</dbReference>
<dbReference type="InterPro" id="IPR029063">
    <property type="entry name" value="SAM-dependent_MTases_sf"/>
</dbReference>
<dbReference type="PANTHER" id="PTHR43667">
    <property type="entry name" value="CYCLOPROPANE-FATTY-ACYL-PHOSPHOLIPID SYNTHASE"/>
    <property type="match status" value="1"/>
</dbReference>
<dbReference type="SMART" id="SM00828">
    <property type="entry name" value="PKS_MT"/>
    <property type="match status" value="1"/>
</dbReference>
<dbReference type="GO" id="GO:0008610">
    <property type="term" value="P:lipid biosynthetic process"/>
    <property type="evidence" value="ECO:0007669"/>
    <property type="project" value="InterPro"/>
</dbReference>
<keyword evidence="5" id="KW-0443">Lipid metabolism</keyword>
<dbReference type="Proteomes" id="UP000298468">
    <property type="component" value="Unassembled WGS sequence"/>
</dbReference>
<dbReference type="RefSeq" id="WP_134642187.1">
    <property type="nucleotide sequence ID" value="NZ_SOHM01000036.1"/>
</dbReference>
<sequence length="448" mass="49840">MTTFKERPTQPTSLTEARGKTATAGKYTLAEVLEILAGGRLPLRFTAYDGSSTGPPDAQFGLDLRTPRGTSYLATGRGDLGFARAYIAGDLDIRGVHPGDPYELLKALTDSLVFTRPPARMLVDIIRSIGAEHLRPIAPPPQEAQPRWRRIAGGLRHSKSRDADAVHHHYDVSNTFYEWVLGPSMTYTCACYPREGASLEQAQENKYRLVFEKLRLTPGDRLLDVGCGWGGMVRYAARRGVRATGVTLSTQQARWAQRTIAEEGLSDLAEVRYGDYRDITHTGYDAVSSIGLLEHIGVRNYPSYFDFLQSRLRPGGLLLNHCITRPDNQKLPDARGFIDRYVFPDGELTGSGRIISDAQDVGLEVVHDENLRQHYAMTLRDWCANLVEHWDEAVTEVGLPTAKVWGLYMAGSRLGFENNGIQLHQILMTRPGTHGAAGELPLRPWWTP</sequence>
<evidence type="ECO:0000313" key="9">
    <source>
        <dbReference type="Proteomes" id="UP000298468"/>
    </source>
</evidence>
<organism evidence="8 9">
    <name type="scientific">Cryobacterium lactosi</name>
    <dbReference type="NCBI Taxonomy" id="1259202"/>
    <lineage>
        <taxon>Bacteria</taxon>
        <taxon>Bacillati</taxon>
        <taxon>Actinomycetota</taxon>
        <taxon>Actinomycetes</taxon>
        <taxon>Micrococcales</taxon>
        <taxon>Microbacteriaceae</taxon>
        <taxon>Cryobacterium</taxon>
    </lineage>
</organism>
<evidence type="ECO:0000313" key="8">
    <source>
        <dbReference type="EMBL" id="TFD85398.1"/>
    </source>
</evidence>
<evidence type="ECO:0000256" key="3">
    <source>
        <dbReference type="ARBA" id="ARBA00022679"/>
    </source>
</evidence>
<comment type="caution">
    <text evidence="8">The sequence shown here is derived from an EMBL/GenBank/DDBJ whole genome shotgun (WGS) entry which is preliminary data.</text>
</comment>
<dbReference type="GO" id="GO:0008168">
    <property type="term" value="F:methyltransferase activity"/>
    <property type="evidence" value="ECO:0007669"/>
    <property type="project" value="UniProtKB-KW"/>
</dbReference>
<accession>A0A4R9BJ09</accession>
<proteinExistence type="inferred from homology"/>
<dbReference type="AlphaFoldDB" id="A0A4R9BJ09"/>
<dbReference type="OrthoDB" id="9782855at2"/>
<keyword evidence="4" id="KW-0949">S-adenosyl-L-methionine</keyword>
<dbReference type="InterPro" id="IPR020803">
    <property type="entry name" value="MeTfrase_dom"/>
</dbReference>
<evidence type="ECO:0000259" key="7">
    <source>
        <dbReference type="SMART" id="SM00828"/>
    </source>
</evidence>
<evidence type="ECO:0000256" key="5">
    <source>
        <dbReference type="ARBA" id="ARBA00023098"/>
    </source>
</evidence>
<dbReference type="EMBL" id="SOHM01000036">
    <property type="protein sequence ID" value="TFD85398.1"/>
    <property type="molecule type" value="Genomic_DNA"/>
</dbReference>